<dbReference type="EMBL" id="WIUZ02000012">
    <property type="protein sequence ID" value="KAF9782254.1"/>
    <property type="molecule type" value="Genomic_DNA"/>
</dbReference>
<dbReference type="AlphaFoldDB" id="A0A9P6H9V8"/>
<reference evidence="1" key="1">
    <citation type="journal article" date="2020" name="Nat. Commun.">
        <title>Large-scale genome sequencing of mycorrhizal fungi provides insights into the early evolution of symbiotic traits.</title>
        <authorList>
            <person name="Miyauchi S."/>
            <person name="Kiss E."/>
            <person name="Kuo A."/>
            <person name="Drula E."/>
            <person name="Kohler A."/>
            <person name="Sanchez-Garcia M."/>
            <person name="Morin E."/>
            <person name="Andreopoulos B."/>
            <person name="Barry K.W."/>
            <person name="Bonito G."/>
            <person name="Buee M."/>
            <person name="Carver A."/>
            <person name="Chen C."/>
            <person name="Cichocki N."/>
            <person name="Clum A."/>
            <person name="Culley D."/>
            <person name="Crous P.W."/>
            <person name="Fauchery L."/>
            <person name="Girlanda M."/>
            <person name="Hayes R.D."/>
            <person name="Keri Z."/>
            <person name="LaButti K."/>
            <person name="Lipzen A."/>
            <person name="Lombard V."/>
            <person name="Magnuson J."/>
            <person name="Maillard F."/>
            <person name="Murat C."/>
            <person name="Nolan M."/>
            <person name="Ohm R.A."/>
            <person name="Pangilinan J."/>
            <person name="Pereira M.F."/>
            <person name="Perotto S."/>
            <person name="Peter M."/>
            <person name="Pfister S."/>
            <person name="Riley R."/>
            <person name="Sitrit Y."/>
            <person name="Stielow J.B."/>
            <person name="Szollosi G."/>
            <person name="Zifcakova L."/>
            <person name="Stursova M."/>
            <person name="Spatafora J.W."/>
            <person name="Tedersoo L."/>
            <person name="Vaario L.M."/>
            <person name="Yamada A."/>
            <person name="Yan M."/>
            <person name="Wang P."/>
            <person name="Xu J."/>
            <person name="Bruns T."/>
            <person name="Baldrian P."/>
            <person name="Vilgalys R."/>
            <person name="Dunand C."/>
            <person name="Henrissat B."/>
            <person name="Grigoriev I.V."/>
            <person name="Hibbett D."/>
            <person name="Nagy L.G."/>
            <person name="Martin F.M."/>
        </authorList>
    </citation>
    <scope>NUCLEOTIDE SEQUENCE</scope>
    <source>
        <strain evidence="1">UH-Tt-Lm1</strain>
    </source>
</reference>
<keyword evidence="2" id="KW-1185">Reference proteome</keyword>
<protein>
    <submittedName>
        <fullName evidence="1">Uncharacterized protein</fullName>
    </submittedName>
</protein>
<proteinExistence type="predicted"/>
<sequence>MVGGFDLVWEPFSSLGPSSCRCQRAAGHSTNMFFDILGMLKVVGLGLQRRGVRYPHILRDTVRAFLVSIGMAWPPSLPAFTGTGNMANMDRDANIALTNCGRGDGVFGVWVGAISHTVRGSTLTLMYEVELVEVLVMRLTCSCKAASGTYRSRLAGKALGAVGFGPGGLTLAGISAVPLISSSGSGPEVGILKREHIGLNFGRRRVKTLNEEMDTDGLASPKKPFERILRPRSASFGDSFTILWSMCGGLHLPGLGISGALTRQGRGIARSNLFSESDSLKSVLQLAASRVA</sequence>
<dbReference type="Proteomes" id="UP000736335">
    <property type="component" value="Unassembled WGS sequence"/>
</dbReference>
<gene>
    <name evidence="1" type="ORF">BJ322DRAFT_1022695</name>
</gene>
<accession>A0A9P6H9V8</accession>
<name>A0A9P6H9V8_9AGAM</name>
<reference evidence="1" key="2">
    <citation type="submission" date="2020-11" db="EMBL/GenBank/DDBJ databases">
        <authorList>
            <consortium name="DOE Joint Genome Institute"/>
            <person name="Kuo A."/>
            <person name="Miyauchi S."/>
            <person name="Kiss E."/>
            <person name="Drula E."/>
            <person name="Kohler A."/>
            <person name="Sanchez-Garcia M."/>
            <person name="Andreopoulos B."/>
            <person name="Barry K.W."/>
            <person name="Bonito G."/>
            <person name="Buee M."/>
            <person name="Carver A."/>
            <person name="Chen C."/>
            <person name="Cichocki N."/>
            <person name="Clum A."/>
            <person name="Culley D."/>
            <person name="Crous P.W."/>
            <person name="Fauchery L."/>
            <person name="Girlanda M."/>
            <person name="Hayes R."/>
            <person name="Keri Z."/>
            <person name="Labutti K."/>
            <person name="Lipzen A."/>
            <person name="Lombard V."/>
            <person name="Magnuson J."/>
            <person name="Maillard F."/>
            <person name="Morin E."/>
            <person name="Murat C."/>
            <person name="Nolan M."/>
            <person name="Ohm R."/>
            <person name="Pangilinan J."/>
            <person name="Pereira M."/>
            <person name="Perotto S."/>
            <person name="Peter M."/>
            <person name="Riley R."/>
            <person name="Sitrit Y."/>
            <person name="Stielow B."/>
            <person name="Szollosi G."/>
            <person name="Zifcakova L."/>
            <person name="Stursova M."/>
            <person name="Spatafora J.W."/>
            <person name="Tedersoo L."/>
            <person name="Vaario L.-M."/>
            <person name="Yamada A."/>
            <person name="Yan M."/>
            <person name="Wang P."/>
            <person name="Xu J."/>
            <person name="Bruns T."/>
            <person name="Baldrian P."/>
            <person name="Vilgalys R."/>
            <person name="Henrissat B."/>
            <person name="Grigoriev I.V."/>
            <person name="Hibbett D."/>
            <person name="Nagy L.G."/>
            <person name="Martin F.M."/>
        </authorList>
    </citation>
    <scope>NUCLEOTIDE SEQUENCE</scope>
    <source>
        <strain evidence="1">UH-Tt-Lm1</strain>
    </source>
</reference>
<evidence type="ECO:0000313" key="2">
    <source>
        <dbReference type="Proteomes" id="UP000736335"/>
    </source>
</evidence>
<evidence type="ECO:0000313" key="1">
    <source>
        <dbReference type="EMBL" id="KAF9782254.1"/>
    </source>
</evidence>
<comment type="caution">
    <text evidence="1">The sequence shown here is derived from an EMBL/GenBank/DDBJ whole genome shotgun (WGS) entry which is preliminary data.</text>
</comment>
<organism evidence="1 2">
    <name type="scientific">Thelephora terrestris</name>
    <dbReference type="NCBI Taxonomy" id="56493"/>
    <lineage>
        <taxon>Eukaryota</taxon>
        <taxon>Fungi</taxon>
        <taxon>Dikarya</taxon>
        <taxon>Basidiomycota</taxon>
        <taxon>Agaricomycotina</taxon>
        <taxon>Agaricomycetes</taxon>
        <taxon>Thelephorales</taxon>
        <taxon>Thelephoraceae</taxon>
        <taxon>Thelephora</taxon>
    </lineage>
</organism>